<dbReference type="EMBL" id="CP024985">
    <property type="protein sequence ID" value="ATZ23146.1"/>
    <property type="molecule type" value="Genomic_DNA"/>
</dbReference>
<dbReference type="AlphaFoldDB" id="A0A2K8P8U9"/>
<name>A0A2K8P8U9_STRLA</name>
<accession>A0A2K8P8U9</accession>
<evidence type="ECO:0000313" key="1">
    <source>
        <dbReference type="EMBL" id="ATZ23146.1"/>
    </source>
</evidence>
<sequence length="50" mass="4762">MVAAPVSSAVPVVVMSATPVAAAGGREGLQDGPAVPGVDRRVGAAIGHGR</sequence>
<proteinExistence type="predicted"/>
<protein>
    <submittedName>
        <fullName evidence="1">Uncharacterized protein</fullName>
    </submittedName>
</protein>
<dbReference type="Proteomes" id="UP000231791">
    <property type="component" value="Chromosome"/>
</dbReference>
<dbReference type="RefSeq" id="WP_285529032.1">
    <property type="nucleotide sequence ID" value="NZ_BSRN01000014.1"/>
</dbReference>
<keyword evidence="2" id="KW-1185">Reference proteome</keyword>
<organism evidence="1 2">
    <name type="scientific">Streptomyces lavendulae subsp. lavendulae</name>
    <dbReference type="NCBI Taxonomy" id="58340"/>
    <lineage>
        <taxon>Bacteria</taxon>
        <taxon>Bacillati</taxon>
        <taxon>Actinomycetota</taxon>
        <taxon>Actinomycetes</taxon>
        <taxon>Kitasatosporales</taxon>
        <taxon>Streptomycetaceae</taxon>
        <taxon>Streptomyces</taxon>
    </lineage>
</organism>
<gene>
    <name evidence="1" type="ORF">SLAV_06205</name>
</gene>
<reference evidence="1 2" key="1">
    <citation type="submission" date="2017-11" db="EMBL/GenBank/DDBJ databases">
        <title>Complete genome sequence of Streptomyces lavendulae subsp. lavendulae CCM 3239 (formerly 'Streptomyces aureofaciens CCM 3239'), the producer of the angucycline-type antibiotic auricin.</title>
        <authorList>
            <person name="Busche T."/>
            <person name="Novakova R."/>
            <person name="Al'Dilaimi A."/>
            <person name="Homerova D."/>
            <person name="Feckova L."/>
            <person name="Rezuchova B."/>
            <person name="Mingyar E."/>
            <person name="Csolleiova D."/>
            <person name="Bekeova C."/>
            <person name="Winkler A."/>
            <person name="Sevcikova B."/>
            <person name="Kalinowski J."/>
            <person name="Kormanec J."/>
            <person name="Ruckert C."/>
        </authorList>
    </citation>
    <scope>NUCLEOTIDE SEQUENCE [LARGE SCALE GENOMIC DNA]</scope>
    <source>
        <strain evidence="1 2">CCM 3239</strain>
    </source>
</reference>
<evidence type="ECO:0000313" key="2">
    <source>
        <dbReference type="Proteomes" id="UP000231791"/>
    </source>
</evidence>
<dbReference type="KEGG" id="slx:SLAV_06205"/>